<evidence type="ECO:0008006" key="8">
    <source>
        <dbReference type="Google" id="ProtNLM"/>
    </source>
</evidence>
<accession>A0A8H6NZ02</accession>
<dbReference type="OrthoDB" id="1055148at2759"/>
<keyword evidence="4" id="KW-0408">Iron</keyword>
<evidence type="ECO:0000256" key="4">
    <source>
        <dbReference type="ARBA" id="ARBA00023004"/>
    </source>
</evidence>
<keyword evidence="3" id="KW-0479">Metal-binding</keyword>
<dbReference type="AlphaFoldDB" id="A0A8H6NZ02"/>
<gene>
    <name evidence="6" type="ORF">CMUS01_00337</name>
</gene>
<dbReference type="Gene3D" id="1.10.630.10">
    <property type="entry name" value="Cytochrome P450"/>
    <property type="match status" value="1"/>
</dbReference>
<feature type="signal peptide" evidence="5">
    <location>
        <begin position="1"/>
        <end position="22"/>
    </location>
</feature>
<proteinExistence type="inferred from homology"/>
<keyword evidence="7" id="KW-1185">Reference proteome</keyword>
<evidence type="ECO:0000313" key="6">
    <source>
        <dbReference type="EMBL" id="KAF6845237.1"/>
    </source>
</evidence>
<dbReference type="SUPFAM" id="SSF48264">
    <property type="entry name" value="Cytochrome P450"/>
    <property type="match status" value="1"/>
</dbReference>
<evidence type="ECO:0000256" key="3">
    <source>
        <dbReference type="ARBA" id="ARBA00022723"/>
    </source>
</evidence>
<dbReference type="PANTHER" id="PTHR24305:SF166">
    <property type="entry name" value="CYTOCHROME P450 12A4, MITOCHONDRIAL-RELATED"/>
    <property type="match status" value="1"/>
</dbReference>
<dbReference type="Pfam" id="PF00067">
    <property type="entry name" value="p450"/>
    <property type="match status" value="1"/>
</dbReference>
<dbReference type="InterPro" id="IPR050121">
    <property type="entry name" value="Cytochrome_P450_monoxygenase"/>
</dbReference>
<dbReference type="GO" id="GO:0004497">
    <property type="term" value="F:monooxygenase activity"/>
    <property type="evidence" value="ECO:0007669"/>
    <property type="project" value="InterPro"/>
</dbReference>
<dbReference type="InterPro" id="IPR036396">
    <property type="entry name" value="Cyt_P450_sf"/>
</dbReference>
<evidence type="ECO:0000256" key="2">
    <source>
        <dbReference type="ARBA" id="ARBA00022617"/>
    </source>
</evidence>
<dbReference type="Proteomes" id="UP000639643">
    <property type="component" value="Unassembled WGS sequence"/>
</dbReference>
<dbReference type="GO" id="GO:0016705">
    <property type="term" value="F:oxidoreductase activity, acting on paired donors, with incorporation or reduction of molecular oxygen"/>
    <property type="evidence" value="ECO:0007669"/>
    <property type="project" value="InterPro"/>
</dbReference>
<evidence type="ECO:0000313" key="7">
    <source>
        <dbReference type="Proteomes" id="UP000639643"/>
    </source>
</evidence>
<name>A0A8H6NZ02_9PEZI</name>
<evidence type="ECO:0000256" key="1">
    <source>
        <dbReference type="ARBA" id="ARBA00010617"/>
    </source>
</evidence>
<sequence>MLALSFLLVAVFLLLKWFYSPSKISRPGKMAEHKCEGFLASSDKQHSYAVNIASRINDAREKSSNLFLRGASAIQRYLLVQSDLNNMSLDMPESVLSLGQGAGGFINEILGAEYRDNTQLLVDTLGRYISRPEAQDFTTKCATEETHQCALPWTTKQDVELFEGVAEIVHKAMTRTVVGNDFQRSSGDLQQLTNAMSSEVRNPWAWLLPSRMHHPATMGALRARDRVREIFAEKLGRRDAAAIAGGPLEVDLPDYTTYMLNEGFTASRMHLLSSIYMALMLTTHGSAVASISWVIVCLLRHPDVMNAVRSNARSRSGNPVLLQACIKETMRYYANKKYLHLAMQRDRASGTDVAVQISLHFRQHAISSSQDADSWMPGRWINAENKLVDLNDERREGTECPSEKIRMIIIVQVLETLLRSYDISWASPSQPQTVDFKALDFDKIGLPWLKGGLRVKISRRVWPELVGGC</sequence>
<organism evidence="6 7">
    <name type="scientific">Colletotrichum musicola</name>
    <dbReference type="NCBI Taxonomy" id="2175873"/>
    <lineage>
        <taxon>Eukaryota</taxon>
        <taxon>Fungi</taxon>
        <taxon>Dikarya</taxon>
        <taxon>Ascomycota</taxon>
        <taxon>Pezizomycotina</taxon>
        <taxon>Sordariomycetes</taxon>
        <taxon>Hypocreomycetidae</taxon>
        <taxon>Glomerellales</taxon>
        <taxon>Glomerellaceae</taxon>
        <taxon>Colletotrichum</taxon>
        <taxon>Colletotrichum orchidearum species complex</taxon>
    </lineage>
</organism>
<feature type="chain" id="PRO_5034047555" description="Cytochrome P450" evidence="5">
    <location>
        <begin position="23"/>
        <end position="469"/>
    </location>
</feature>
<dbReference type="EMBL" id="WIGM01000004">
    <property type="protein sequence ID" value="KAF6845237.1"/>
    <property type="molecule type" value="Genomic_DNA"/>
</dbReference>
<keyword evidence="2" id="KW-0349">Heme</keyword>
<comment type="similarity">
    <text evidence="1">Belongs to the cytochrome P450 family.</text>
</comment>
<dbReference type="GO" id="GO:0020037">
    <property type="term" value="F:heme binding"/>
    <property type="evidence" value="ECO:0007669"/>
    <property type="project" value="InterPro"/>
</dbReference>
<comment type="caution">
    <text evidence="6">The sequence shown here is derived from an EMBL/GenBank/DDBJ whole genome shotgun (WGS) entry which is preliminary data.</text>
</comment>
<reference evidence="6" key="1">
    <citation type="journal article" date="2020" name="Phytopathology">
        <title>Genome Sequence Resources of Colletotrichum truncatum, C. plurivorum, C. musicola, and C. sojae: Four Species Pathogenic to Soybean (Glycine max).</title>
        <authorList>
            <person name="Rogerio F."/>
            <person name="Boufleur T.R."/>
            <person name="Ciampi-Guillardi M."/>
            <person name="Sukno S.A."/>
            <person name="Thon M.R."/>
            <person name="Massola Junior N.S."/>
            <person name="Baroncelli R."/>
        </authorList>
    </citation>
    <scope>NUCLEOTIDE SEQUENCE</scope>
    <source>
        <strain evidence="6">LFN0074</strain>
    </source>
</reference>
<dbReference type="InterPro" id="IPR001128">
    <property type="entry name" value="Cyt_P450"/>
</dbReference>
<dbReference type="GO" id="GO:0005506">
    <property type="term" value="F:iron ion binding"/>
    <property type="evidence" value="ECO:0007669"/>
    <property type="project" value="InterPro"/>
</dbReference>
<protein>
    <recommendedName>
        <fullName evidence="8">Cytochrome P450</fullName>
    </recommendedName>
</protein>
<evidence type="ECO:0000256" key="5">
    <source>
        <dbReference type="SAM" id="SignalP"/>
    </source>
</evidence>
<keyword evidence="5" id="KW-0732">Signal</keyword>
<dbReference type="PANTHER" id="PTHR24305">
    <property type="entry name" value="CYTOCHROME P450"/>
    <property type="match status" value="1"/>
</dbReference>